<organism evidence="2 3">
    <name type="scientific">Salimicrobium halophilum</name>
    <dbReference type="NCBI Taxonomy" id="86666"/>
    <lineage>
        <taxon>Bacteria</taxon>
        <taxon>Bacillati</taxon>
        <taxon>Bacillota</taxon>
        <taxon>Bacilli</taxon>
        <taxon>Bacillales</taxon>
        <taxon>Bacillaceae</taxon>
        <taxon>Salimicrobium</taxon>
    </lineage>
</organism>
<dbReference type="AlphaFoldDB" id="A0A1G8TRF9"/>
<name>A0A1G8TRF9_9BACI</name>
<sequence length="175" mass="18617">MNTRVLVLLSLFVGIGAVLHAVMPPIFFGMRPDMLLAMMFLGILMFPKLSYVLVLSVATGFVSALTTTVPGGQIANLIEKPITGIIVFGAVLAMQKVTQERVKAAVITAAGTIISGSIFLSLVLFVIGLMEAGFIAMFLTVVLPTALLNTVLMMVLQPVAEKILRRSPSKALRAS</sequence>
<feature type="transmembrane region" description="Helical" evidence="1">
    <location>
        <begin position="134"/>
        <end position="156"/>
    </location>
</feature>
<dbReference type="Proteomes" id="UP000199225">
    <property type="component" value="Unassembled WGS sequence"/>
</dbReference>
<accession>A0A1G8TRF9</accession>
<keyword evidence="1" id="KW-0812">Transmembrane</keyword>
<feature type="transmembrane region" description="Helical" evidence="1">
    <location>
        <begin position="74"/>
        <end position="93"/>
    </location>
</feature>
<keyword evidence="3" id="KW-1185">Reference proteome</keyword>
<feature type="transmembrane region" description="Helical" evidence="1">
    <location>
        <begin position="35"/>
        <end position="62"/>
    </location>
</feature>
<dbReference type="RefSeq" id="WP_093193619.1">
    <property type="nucleotide sequence ID" value="NZ_FNEV01000005.1"/>
</dbReference>
<dbReference type="STRING" id="86666.SAMN04490247_1889"/>
<feature type="transmembrane region" description="Helical" evidence="1">
    <location>
        <begin position="6"/>
        <end position="28"/>
    </location>
</feature>
<evidence type="ECO:0000313" key="2">
    <source>
        <dbReference type="EMBL" id="SDJ43290.1"/>
    </source>
</evidence>
<dbReference type="Pfam" id="PF17099">
    <property type="entry name" value="TrpP"/>
    <property type="match status" value="1"/>
</dbReference>
<evidence type="ECO:0000256" key="1">
    <source>
        <dbReference type="SAM" id="Phobius"/>
    </source>
</evidence>
<evidence type="ECO:0000313" key="3">
    <source>
        <dbReference type="Proteomes" id="UP000199225"/>
    </source>
</evidence>
<dbReference type="OrthoDB" id="2243651at2"/>
<gene>
    <name evidence="2" type="ORF">SAMN04490247_1889</name>
</gene>
<proteinExistence type="predicted"/>
<reference evidence="3" key="1">
    <citation type="submission" date="2016-10" db="EMBL/GenBank/DDBJ databases">
        <authorList>
            <person name="Varghese N."/>
            <person name="Submissions S."/>
        </authorList>
    </citation>
    <scope>NUCLEOTIDE SEQUENCE [LARGE SCALE GENOMIC DNA]</scope>
    <source>
        <strain evidence="3">DSM 4771</strain>
    </source>
</reference>
<protein>
    <submittedName>
        <fullName evidence="2">Tryptophan transporter TrpP</fullName>
    </submittedName>
</protein>
<dbReference type="InterPro" id="IPR031360">
    <property type="entry name" value="TrpP"/>
</dbReference>
<dbReference type="EMBL" id="FNEV01000005">
    <property type="protein sequence ID" value="SDJ43290.1"/>
    <property type="molecule type" value="Genomic_DNA"/>
</dbReference>
<feature type="transmembrane region" description="Helical" evidence="1">
    <location>
        <begin position="105"/>
        <end position="128"/>
    </location>
</feature>
<keyword evidence="1" id="KW-1133">Transmembrane helix</keyword>
<keyword evidence="1" id="KW-0472">Membrane</keyword>